<dbReference type="RefSeq" id="WP_139261327.1">
    <property type="nucleotide sequence ID" value="NZ_FRBD01000003.1"/>
</dbReference>
<feature type="chain" id="PRO_5012545312" description="Lipoprotein" evidence="2">
    <location>
        <begin position="20"/>
        <end position="116"/>
    </location>
</feature>
<name>A0A1M6SCT6_XYLRU</name>
<organism evidence="3 4">
    <name type="scientific">Xylanibacter ruminicola</name>
    <name type="common">Prevotella ruminicola</name>
    <dbReference type="NCBI Taxonomy" id="839"/>
    <lineage>
        <taxon>Bacteria</taxon>
        <taxon>Pseudomonadati</taxon>
        <taxon>Bacteroidota</taxon>
        <taxon>Bacteroidia</taxon>
        <taxon>Bacteroidales</taxon>
        <taxon>Prevotellaceae</taxon>
        <taxon>Xylanibacter</taxon>
    </lineage>
</organism>
<evidence type="ECO:0000313" key="3">
    <source>
        <dbReference type="EMBL" id="SHK42515.1"/>
    </source>
</evidence>
<proteinExistence type="predicted"/>
<evidence type="ECO:0008006" key="5">
    <source>
        <dbReference type="Google" id="ProtNLM"/>
    </source>
</evidence>
<dbReference type="EMBL" id="FRBD01000003">
    <property type="protein sequence ID" value="SHK42515.1"/>
    <property type="molecule type" value="Genomic_DNA"/>
</dbReference>
<evidence type="ECO:0000256" key="2">
    <source>
        <dbReference type="SAM" id="SignalP"/>
    </source>
</evidence>
<dbReference type="Proteomes" id="UP000184130">
    <property type="component" value="Unassembled WGS sequence"/>
</dbReference>
<reference evidence="3 4" key="1">
    <citation type="submission" date="2016-11" db="EMBL/GenBank/DDBJ databases">
        <authorList>
            <person name="Jaros S."/>
            <person name="Januszkiewicz K."/>
            <person name="Wedrychowicz H."/>
        </authorList>
    </citation>
    <scope>NUCLEOTIDE SEQUENCE [LARGE SCALE GENOMIC DNA]</scope>
    <source>
        <strain evidence="3 4">KHT3</strain>
    </source>
</reference>
<gene>
    <name evidence="3" type="ORF">SAMN05216463_103118</name>
</gene>
<dbReference type="PROSITE" id="PS51257">
    <property type="entry name" value="PROKAR_LIPOPROTEIN"/>
    <property type="match status" value="1"/>
</dbReference>
<evidence type="ECO:0000313" key="4">
    <source>
        <dbReference type="Proteomes" id="UP000184130"/>
    </source>
</evidence>
<dbReference type="OrthoDB" id="1083110at2"/>
<protein>
    <recommendedName>
        <fullName evidence="5">Lipoprotein</fullName>
    </recommendedName>
</protein>
<sequence>MKKWLFPILLLLVVSCTNRKNTDATIKDTDSVAVMDSMHPDFPPPPPDSGRVDGHRPPPPPDGMHPDGPPPPPPHGKVRPHHKPDNMRGFDPASEDDMDDNGMSRYMENNDEEGWD</sequence>
<evidence type="ECO:0000256" key="1">
    <source>
        <dbReference type="SAM" id="MobiDB-lite"/>
    </source>
</evidence>
<feature type="compositionally biased region" description="Pro residues" evidence="1">
    <location>
        <begin position="57"/>
        <end position="75"/>
    </location>
</feature>
<feature type="compositionally biased region" description="Basic and acidic residues" evidence="1">
    <location>
        <begin position="21"/>
        <end position="30"/>
    </location>
</feature>
<accession>A0A1M6SCT6</accession>
<feature type="region of interest" description="Disordered" evidence="1">
    <location>
        <begin position="21"/>
        <end position="116"/>
    </location>
</feature>
<feature type="signal peptide" evidence="2">
    <location>
        <begin position="1"/>
        <end position="19"/>
    </location>
</feature>
<keyword evidence="2" id="KW-0732">Signal</keyword>
<dbReference type="AlphaFoldDB" id="A0A1M6SCT6"/>